<feature type="domain" description="Transcription factor zinc-finger" evidence="1">
    <location>
        <begin position="20"/>
        <end position="50"/>
    </location>
</feature>
<dbReference type="Pfam" id="PF13453">
    <property type="entry name" value="Zn_ribbon_TFIIB"/>
    <property type="match status" value="2"/>
</dbReference>
<evidence type="ECO:0000259" key="1">
    <source>
        <dbReference type="Pfam" id="PF13453"/>
    </source>
</evidence>
<proteinExistence type="predicted"/>
<feature type="domain" description="Transcription factor zinc-finger" evidence="1">
    <location>
        <begin position="79"/>
        <end position="119"/>
    </location>
</feature>
<organism evidence="2 3">
    <name type="scientific">Candidatus Thermofonsia Clade 1 bacterium</name>
    <dbReference type="NCBI Taxonomy" id="2364210"/>
    <lineage>
        <taxon>Bacteria</taxon>
        <taxon>Bacillati</taxon>
        <taxon>Chloroflexota</taxon>
        <taxon>Candidatus Thermofontia</taxon>
        <taxon>Candidatus Thermofonsia Clade 1</taxon>
    </lineage>
</organism>
<comment type="caution">
    <text evidence="2">The sequence shown here is derived from an EMBL/GenBank/DDBJ whole genome shotgun (WGS) entry which is preliminary data.</text>
</comment>
<dbReference type="EMBL" id="PGTM01000032">
    <property type="protein sequence ID" value="PJF36762.1"/>
    <property type="molecule type" value="Genomic_DNA"/>
</dbReference>
<reference evidence="2 3" key="1">
    <citation type="submission" date="2017-11" db="EMBL/GenBank/DDBJ databases">
        <title>Evolution of Phototrophy in the Chloroflexi Phylum Driven by Horizontal Gene Transfer.</title>
        <authorList>
            <person name="Ward L.M."/>
            <person name="Hemp J."/>
            <person name="Shih P.M."/>
            <person name="Mcglynn S.E."/>
            <person name="Fischer W."/>
        </authorList>
    </citation>
    <scope>NUCLEOTIDE SEQUENCE [LARGE SCALE GENOMIC DNA]</scope>
    <source>
        <strain evidence="2">JP3_13</strain>
    </source>
</reference>
<evidence type="ECO:0000313" key="2">
    <source>
        <dbReference type="EMBL" id="PJF36762.1"/>
    </source>
</evidence>
<protein>
    <recommendedName>
        <fullName evidence="1">Transcription factor zinc-finger domain-containing protein</fullName>
    </recommendedName>
</protein>
<dbReference type="Proteomes" id="UP000229681">
    <property type="component" value="Unassembled WGS sequence"/>
</dbReference>
<gene>
    <name evidence="2" type="ORF">CUN49_03740</name>
</gene>
<sequence>MAETTKEVDRVRSPVYPDVEMVGTMIEGVHIDHCPRSGGHWLDGGELALLAKRPIEEVDALLRAGTPVERLIHESSRLCPRDHTPLQQIEFPGYAHLKIDLCTTCSGVWLDARELSQALTLLGRPASSAEPLKPTSGVLHLIRRLLDRG</sequence>
<dbReference type="InterPro" id="IPR027392">
    <property type="entry name" value="TF_Znf"/>
</dbReference>
<accession>A0A2M8PGU5</accession>
<dbReference type="AlphaFoldDB" id="A0A2M8PGU5"/>
<evidence type="ECO:0000313" key="3">
    <source>
        <dbReference type="Proteomes" id="UP000229681"/>
    </source>
</evidence>
<name>A0A2M8PGU5_9CHLR</name>